<dbReference type="InParanoid" id="H0EEC5"/>
<feature type="region of interest" description="Disordered" evidence="1">
    <location>
        <begin position="149"/>
        <end position="179"/>
    </location>
</feature>
<name>H0EEC5_GLAL7</name>
<sequence length="261" mass="28833">MSRVLLPSKYKVISHRSNLVGQGGIKSLLSSMIRLREITKALFREWVWVLDKATTHKRRFSPPQQAQPEAFDEAAFARAFDEAAQLETASGGTVAEATVAEATVTEDSLAKETSESELERLQRSHHKMFVEPNDKRLAESRLRQAEYARQISPPIGADAIRPQNQGEPTQQEQQEAPDDLARTAGSLLRSVQHDTSDKFQGSQFLTLMRMLRDKEVAVQGDDIVGTGSADVEGDAERAVGDAHGARPSDFLDMWDAAPLHA</sequence>
<keyword evidence="3" id="KW-1185">Reference proteome</keyword>
<dbReference type="Proteomes" id="UP000005446">
    <property type="component" value="Unassembled WGS sequence"/>
</dbReference>
<evidence type="ECO:0000313" key="2">
    <source>
        <dbReference type="EMBL" id="EHL03108.1"/>
    </source>
</evidence>
<reference evidence="2 3" key="1">
    <citation type="journal article" date="2012" name="Eukaryot. Cell">
        <title>Genome sequence of the fungus Glarea lozoyensis: the first genome sequence of a species from the Helotiaceae family.</title>
        <authorList>
            <person name="Youssar L."/>
            <person name="Gruening B.A."/>
            <person name="Erxleben A."/>
            <person name="Guenther S."/>
            <person name="Huettel W."/>
        </authorList>
    </citation>
    <scope>NUCLEOTIDE SEQUENCE [LARGE SCALE GENOMIC DNA]</scope>
    <source>
        <strain evidence="3">ATCC 74030 / MF5533</strain>
    </source>
</reference>
<gene>
    <name evidence="2" type="ORF">M7I_0800</name>
</gene>
<dbReference type="Gene3D" id="6.10.280.230">
    <property type="match status" value="1"/>
</dbReference>
<accession>H0EEC5</accession>
<dbReference type="EMBL" id="AGUE01000015">
    <property type="protein sequence ID" value="EHL03108.1"/>
    <property type="molecule type" value="Genomic_DNA"/>
</dbReference>
<proteinExistence type="predicted"/>
<evidence type="ECO:0000313" key="3">
    <source>
        <dbReference type="Proteomes" id="UP000005446"/>
    </source>
</evidence>
<dbReference type="HOGENOM" id="CLU_1065795_0_0_1"/>
<dbReference type="OrthoDB" id="5407351at2759"/>
<feature type="compositionally biased region" description="Low complexity" evidence="1">
    <location>
        <begin position="162"/>
        <end position="174"/>
    </location>
</feature>
<protein>
    <submittedName>
        <fullName evidence="2">Uncharacterized protein</fullName>
    </submittedName>
</protein>
<dbReference type="AlphaFoldDB" id="H0EEC5"/>
<comment type="caution">
    <text evidence="2">The sequence shown here is derived from an EMBL/GenBank/DDBJ whole genome shotgun (WGS) entry which is preliminary data.</text>
</comment>
<organism evidence="2 3">
    <name type="scientific">Glarea lozoyensis (strain ATCC 74030 / MF5533)</name>
    <dbReference type="NCBI Taxonomy" id="1104152"/>
    <lineage>
        <taxon>Eukaryota</taxon>
        <taxon>Fungi</taxon>
        <taxon>Dikarya</taxon>
        <taxon>Ascomycota</taxon>
        <taxon>Pezizomycotina</taxon>
        <taxon>Leotiomycetes</taxon>
        <taxon>Helotiales</taxon>
        <taxon>Helotiaceae</taxon>
        <taxon>Glarea</taxon>
    </lineage>
</organism>
<evidence type="ECO:0000256" key="1">
    <source>
        <dbReference type="SAM" id="MobiDB-lite"/>
    </source>
</evidence>